<evidence type="ECO:0000256" key="1">
    <source>
        <dbReference type="ARBA" id="ARBA00004651"/>
    </source>
</evidence>
<dbReference type="PANTHER" id="PTHR30572">
    <property type="entry name" value="MEMBRANE COMPONENT OF TRANSPORTER-RELATED"/>
    <property type="match status" value="1"/>
</dbReference>
<keyword evidence="5 8" id="KW-0472">Membrane</keyword>
<comment type="similarity">
    <text evidence="6">Belongs to the ABC-4 integral membrane protein family.</text>
</comment>
<evidence type="ECO:0000259" key="9">
    <source>
        <dbReference type="Pfam" id="PF02687"/>
    </source>
</evidence>
<evidence type="ECO:0000256" key="5">
    <source>
        <dbReference type="ARBA" id="ARBA00023136"/>
    </source>
</evidence>
<evidence type="ECO:0000256" key="2">
    <source>
        <dbReference type="ARBA" id="ARBA00022475"/>
    </source>
</evidence>
<evidence type="ECO:0000313" key="11">
    <source>
        <dbReference type="Proteomes" id="UP000192666"/>
    </source>
</evidence>
<reference evidence="10 11" key="1">
    <citation type="submission" date="2017-03" db="EMBL/GenBank/DDBJ databases">
        <title>Maternal inheritance of bifidobacteria.</title>
        <authorList>
            <person name="Lugli G.A."/>
            <person name="Duranti S."/>
            <person name="Milani C."/>
            <person name="Mancabelli L."/>
        </authorList>
    </citation>
    <scope>NUCLEOTIDE SEQUENCE [LARGE SCALE GENOMIC DNA]</scope>
    <source>
        <strain evidence="10 11">1899B</strain>
    </source>
</reference>
<evidence type="ECO:0000256" key="7">
    <source>
        <dbReference type="SAM" id="MobiDB-lite"/>
    </source>
</evidence>
<feature type="transmembrane region" description="Helical" evidence="8">
    <location>
        <begin position="341"/>
        <end position="366"/>
    </location>
</feature>
<organism evidence="10 11">
    <name type="scientific">Bifidobacterium catenulatum</name>
    <dbReference type="NCBI Taxonomy" id="1686"/>
    <lineage>
        <taxon>Bacteria</taxon>
        <taxon>Bacillati</taxon>
        <taxon>Actinomycetota</taxon>
        <taxon>Actinomycetes</taxon>
        <taxon>Bifidobacteriales</taxon>
        <taxon>Bifidobacteriaceae</taxon>
        <taxon>Bifidobacterium</taxon>
    </lineage>
</organism>
<dbReference type="EMBL" id="NAQA01000001">
    <property type="protein sequence ID" value="OQM51782.1"/>
    <property type="molecule type" value="Genomic_DNA"/>
</dbReference>
<dbReference type="GO" id="GO:0022857">
    <property type="term" value="F:transmembrane transporter activity"/>
    <property type="evidence" value="ECO:0007669"/>
    <property type="project" value="TreeGrafter"/>
</dbReference>
<dbReference type="GO" id="GO:0005886">
    <property type="term" value="C:plasma membrane"/>
    <property type="evidence" value="ECO:0007669"/>
    <property type="project" value="UniProtKB-SubCell"/>
</dbReference>
<evidence type="ECO:0000313" key="10">
    <source>
        <dbReference type="EMBL" id="OQM51782.1"/>
    </source>
</evidence>
<proteinExistence type="inferred from homology"/>
<accession>A0A1V8PSS8</accession>
<comment type="caution">
    <text evidence="10">The sequence shown here is derived from an EMBL/GenBank/DDBJ whole genome shotgun (WGS) entry which is preliminary data.</text>
</comment>
<dbReference type="AlphaFoldDB" id="A0A1V8PSS8"/>
<dbReference type="Pfam" id="PF02687">
    <property type="entry name" value="FtsX"/>
    <property type="match status" value="1"/>
</dbReference>
<evidence type="ECO:0000256" key="4">
    <source>
        <dbReference type="ARBA" id="ARBA00022989"/>
    </source>
</evidence>
<keyword evidence="4 8" id="KW-1133">Transmembrane helix</keyword>
<feature type="region of interest" description="Disordered" evidence="7">
    <location>
        <begin position="177"/>
        <end position="198"/>
    </location>
</feature>
<dbReference type="InterPro" id="IPR050250">
    <property type="entry name" value="Macrolide_Exporter_MacB"/>
</dbReference>
<comment type="subcellular location">
    <subcellularLocation>
        <location evidence="1">Cell membrane</location>
        <topology evidence="1">Multi-pass membrane protein</topology>
    </subcellularLocation>
</comment>
<dbReference type="PANTHER" id="PTHR30572:SF4">
    <property type="entry name" value="ABC TRANSPORTER PERMEASE YTRF"/>
    <property type="match status" value="1"/>
</dbReference>
<dbReference type="Proteomes" id="UP000192666">
    <property type="component" value="Unassembled WGS sequence"/>
</dbReference>
<keyword evidence="3 8" id="KW-0812">Transmembrane</keyword>
<gene>
    <name evidence="10" type="ORF">B5782_0128</name>
</gene>
<feature type="domain" description="ABC3 transporter permease C-terminal" evidence="9">
    <location>
        <begin position="298"/>
        <end position="412"/>
    </location>
</feature>
<evidence type="ECO:0000256" key="6">
    <source>
        <dbReference type="ARBA" id="ARBA00038076"/>
    </source>
</evidence>
<protein>
    <submittedName>
        <fullName evidence="10">Efflux ABC transporter, permease protein</fullName>
    </submittedName>
</protein>
<sequence length="419" mass="44600">MVGEFKTVRKGHEMTNRKMFFTMLWGAVFRRRSRAVMAVIASMVGAATLFCLAATCIAVPQQMNEEMRAYGANLIVTPSESTEKSNGIDTDTTKALNQMVKGSYSARSAAYRYESVRINSAPYTLAGITTKDVKALNHHWNVTGDWPSEGNVMLGRDVADALGVSIGSTVTIGYRASDDAQDSGAPGQTEAQAMENGRVSSDIMENTGTEFRVGGIVDTGGSEDGIVYAVNADVAKLAGSKRGADVIEYSVNAVGSELNDVVKSINANPSTGVKAQTVTKITSSDTRIIAMLQTLFWIVSLVVLVLTLVGVGTTISSIVSQRRNEIGLRKALGASSQAIGIEFYVESAIYGLIGGLIGTVIGYLLARVLCVSVFERAIGFNWLLGVASLLLSVLIAVIASIPPVRRATRIDPAIVLREE</sequence>
<keyword evidence="2" id="KW-1003">Cell membrane</keyword>
<feature type="transmembrane region" description="Helical" evidence="8">
    <location>
        <begin position="378"/>
        <end position="399"/>
    </location>
</feature>
<evidence type="ECO:0000256" key="3">
    <source>
        <dbReference type="ARBA" id="ARBA00022692"/>
    </source>
</evidence>
<dbReference type="InterPro" id="IPR003838">
    <property type="entry name" value="ABC3_permease_C"/>
</dbReference>
<name>A0A1V8PSS8_9BIFI</name>
<evidence type="ECO:0000256" key="8">
    <source>
        <dbReference type="SAM" id="Phobius"/>
    </source>
</evidence>
<feature type="transmembrane region" description="Helical" evidence="8">
    <location>
        <begin position="295"/>
        <end position="320"/>
    </location>
</feature>